<dbReference type="Proteomes" id="UP000276133">
    <property type="component" value="Unassembled WGS sequence"/>
</dbReference>
<reference evidence="1 2" key="1">
    <citation type="journal article" date="2018" name="Sci. Rep.">
        <title>Genomic signatures of local adaptation to the degree of environmental predictability in rotifers.</title>
        <authorList>
            <person name="Franch-Gras L."/>
            <person name="Hahn C."/>
            <person name="Garcia-Roger E.M."/>
            <person name="Carmona M.J."/>
            <person name="Serra M."/>
            <person name="Gomez A."/>
        </authorList>
    </citation>
    <scope>NUCLEOTIDE SEQUENCE [LARGE SCALE GENOMIC DNA]</scope>
    <source>
        <strain evidence="1">HYR1</strain>
    </source>
</reference>
<evidence type="ECO:0000313" key="2">
    <source>
        <dbReference type="Proteomes" id="UP000276133"/>
    </source>
</evidence>
<sequence>MIACSFDCLFRYGSAAGTAGSVRFGSAPLFVRYGAAYGTVRHRLWYGSAVATLGGISFLKYPLTNFCRSNYIYFFKITVNTTNQKQGLKSRLNKLVYQGFSSSLR</sequence>
<proteinExistence type="predicted"/>
<keyword evidence="2" id="KW-1185">Reference proteome</keyword>
<comment type="caution">
    <text evidence="1">The sequence shown here is derived from an EMBL/GenBank/DDBJ whole genome shotgun (WGS) entry which is preliminary data.</text>
</comment>
<organism evidence="1 2">
    <name type="scientific">Brachionus plicatilis</name>
    <name type="common">Marine rotifer</name>
    <name type="synonym">Brachionus muelleri</name>
    <dbReference type="NCBI Taxonomy" id="10195"/>
    <lineage>
        <taxon>Eukaryota</taxon>
        <taxon>Metazoa</taxon>
        <taxon>Spiralia</taxon>
        <taxon>Gnathifera</taxon>
        <taxon>Rotifera</taxon>
        <taxon>Eurotatoria</taxon>
        <taxon>Monogononta</taxon>
        <taxon>Pseudotrocha</taxon>
        <taxon>Ploima</taxon>
        <taxon>Brachionidae</taxon>
        <taxon>Brachionus</taxon>
    </lineage>
</organism>
<dbReference type="EMBL" id="REGN01001882">
    <property type="protein sequence ID" value="RNA31881.1"/>
    <property type="molecule type" value="Genomic_DNA"/>
</dbReference>
<gene>
    <name evidence="1" type="ORF">BpHYR1_020543</name>
</gene>
<accession>A0A3M7S7Y0</accession>
<protein>
    <submittedName>
        <fullName evidence="1">Uncharacterized protein</fullName>
    </submittedName>
</protein>
<evidence type="ECO:0000313" key="1">
    <source>
        <dbReference type="EMBL" id="RNA31881.1"/>
    </source>
</evidence>
<dbReference type="AlphaFoldDB" id="A0A3M7S7Y0"/>
<name>A0A3M7S7Y0_BRAPC</name>